<dbReference type="AlphaFoldDB" id="A0A1H4Y8A5"/>
<name>A0A1H4Y8A5_9PSEU</name>
<proteinExistence type="predicted"/>
<dbReference type="GO" id="GO:0004180">
    <property type="term" value="F:carboxypeptidase activity"/>
    <property type="evidence" value="ECO:0007669"/>
    <property type="project" value="UniProtKB-KW"/>
</dbReference>
<dbReference type="STRING" id="208445.SAMN04489727_6593"/>
<dbReference type="PANTHER" id="PTHR46825:SF7">
    <property type="entry name" value="D-ALANYL-D-ALANINE CARBOXYPEPTIDASE"/>
    <property type="match status" value="1"/>
</dbReference>
<gene>
    <name evidence="2" type="ORF">SAMN04489727_6593</name>
</gene>
<dbReference type="InterPro" id="IPR050491">
    <property type="entry name" value="AmpC-like"/>
</dbReference>
<dbReference type="EMBL" id="FNSO01000004">
    <property type="protein sequence ID" value="SED14123.1"/>
    <property type="molecule type" value="Genomic_DNA"/>
</dbReference>
<evidence type="ECO:0000313" key="2">
    <source>
        <dbReference type="EMBL" id="SED14123.1"/>
    </source>
</evidence>
<sequence length="324" mass="35270">MGRALGGTAQPPTDGRFRIGSTTKTFTAVLVLQLVADGRIGLDAPVAGYLPDFGFDRRITVRMLPQHTSGLFNYTGEYYDDGTVAPGIPWSGKEWVDNRFHTYPPQDLVRYSLARPARFAPGTGWSYANTNYVVARLLIEKVTGHSYADEMQRRVLRPLGLRDTVVPGTSPELPGPHAHAYYRYSDGGQEKTVDISRQNPSWISSAGEMISTTKDLGRFFSALLGGKLLPAPQLAEMLKPHATPDSTSDYGLGIFELHADANCSGEMLLTHNGSVQGYGTLVYSTPDGRKTLQASVTYVDTGIAPTAAYQKAVQSLLQKEFCTA</sequence>
<evidence type="ECO:0000313" key="3">
    <source>
        <dbReference type="Proteomes" id="UP000199622"/>
    </source>
</evidence>
<dbReference type="Pfam" id="PF00144">
    <property type="entry name" value="Beta-lactamase"/>
    <property type="match status" value="1"/>
</dbReference>
<keyword evidence="3" id="KW-1185">Reference proteome</keyword>
<feature type="domain" description="Beta-lactamase-related" evidence="1">
    <location>
        <begin position="7"/>
        <end position="290"/>
    </location>
</feature>
<dbReference type="PANTHER" id="PTHR46825">
    <property type="entry name" value="D-ALANYL-D-ALANINE-CARBOXYPEPTIDASE/ENDOPEPTIDASE AMPH"/>
    <property type="match status" value="1"/>
</dbReference>
<accession>A0A1H4Y8A5</accession>
<dbReference type="RefSeq" id="WP_341866550.1">
    <property type="nucleotide sequence ID" value="NZ_FNSO01000004.1"/>
</dbReference>
<protein>
    <submittedName>
        <fullName evidence="2">D-alanyl-D-alanine carboxypeptidase</fullName>
    </submittedName>
</protein>
<keyword evidence="2" id="KW-0121">Carboxypeptidase</keyword>
<dbReference type="InterPro" id="IPR012338">
    <property type="entry name" value="Beta-lactam/transpept-like"/>
</dbReference>
<keyword evidence="2" id="KW-0645">Protease</keyword>
<dbReference type="Proteomes" id="UP000199622">
    <property type="component" value="Unassembled WGS sequence"/>
</dbReference>
<reference evidence="3" key="1">
    <citation type="submission" date="2016-10" db="EMBL/GenBank/DDBJ databases">
        <authorList>
            <person name="Varghese N."/>
            <person name="Submissions S."/>
        </authorList>
    </citation>
    <scope>NUCLEOTIDE SEQUENCE [LARGE SCALE GENOMIC DNA]</scope>
    <source>
        <strain evidence="3">DSM 44544</strain>
    </source>
</reference>
<keyword evidence="2" id="KW-0378">Hydrolase</keyword>
<evidence type="ECO:0000259" key="1">
    <source>
        <dbReference type="Pfam" id="PF00144"/>
    </source>
</evidence>
<dbReference type="InterPro" id="IPR001466">
    <property type="entry name" value="Beta-lactam-related"/>
</dbReference>
<dbReference type="SUPFAM" id="SSF56601">
    <property type="entry name" value="beta-lactamase/transpeptidase-like"/>
    <property type="match status" value="1"/>
</dbReference>
<organism evidence="2 3">
    <name type="scientific">Amycolatopsis tolypomycina</name>
    <dbReference type="NCBI Taxonomy" id="208445"/>
    <lineage>
        <taxon>Bacteria</taxon>
        <taxon>Bacillati</taxon>
        <taxon>Actinomycetota</taxon>
        <taxon>Actinomycetes</taxon>
        <taxon>Pseudonocardiales</taxon>
        <taxon>Pseudonocardiaceae</taxon>
        <taxon>Amycolatopsis</taxon>
    </lineage>
</organism>
<dbReference type="Gene3D" id="3.40.710.10">
    <property type="entry name" value="DD-peptidase/beta-lactamase superfamily"/>
    <property type="match status" value="1"/>
</dbReference>